<accession>A0A841JYP4</accession>
<dbReference type="PANTHER" id="PTHR45674">
    <property type="entry name" value="DNA LIGASE 1/3 FAMILY MEMBER"/>
    <property type="match status" value="1"/>
</dbReference>
<dbReference type="GO" id="GO:0006310">
    <property type="term" value="P:DNA recombination"/>
    <property type="evidence" value="ECO:0007669"/>
    <property type="project" value="InterPro"/>
</dbReference>
<dbReference type="Gene3D" id="3.30.470.30">
    <property type="entry name" value="DNA ligase/mRNA capping enzyme"/>
    <property type="match status" value="1"/>
</dbReference>
<protein>
    <recommendedName>
        <fullName evidence="2">DNA ligase (ATP)</fullName>
        <ecNumber evidence="2">6.5.1.1</ecNumber>
    </recommendedName>
</protein>
<dbReference type="InterPro" id="IPR050191">
    <property type="entry name" value="ATP-dep_DNA_ligase"/>
</dbReference>
<feature type="domain" description="ATP-dependent DNA ligase family profile" evidence="5">
    <location>
        <begin position="49"/>
        <end position="237"/>
    </location>
</feature>
<proteinExistence type="inferred from homology"/>
<dbReference type="InterPro" id="IPR012309">
    <property type="entry name" value="DNA_ligase_ATP-dep_C"/>
</dbReference>
<dbReference type="InterPro" id="IPR044119">
    <property type="entry name" value="Adenylation_LigC-like"/>
</dbReference>
<dbReference type="EC" id="6.5.1.1" evidence="2"/>
<feature type="domain" description="DNA ligase ATP-dependent C-terminal" evidence="6">
    <location>
        <begin position="259"/>
        <end position="373"/>
    </location>
</feature>
<dbReference type="SUPFAM" id="SSF50249">
    <property type="entry name" value="Nucleic acid-binding proteins"/>
    <property type="match status" value="1"/>
</dbReference>
<dbReference type="AlphaFoldDB" id="A0A841JYP4"/>
<keyword evidence="3 7" id="KW-0436">Ligase</keyword>
<evidence type="ECO:0000256" key="3">
    <source>
        <dbReference type="ARBA" id="ARBA00022598"/>
    </source>
</evidence>
<dbReference type="InterPro" id="IPR012310">
    <property type="entry name" value="DNA_ligase_ATP-dep_cent"/>
</dbReference>
<comment type="catalytic activity">
    <reaction evidence="4">
        <text>ATP + (deoxyribonucleotide)n-3'-hydroxyl + 5'-phospho-(deoxyribonucleotide)m = (deoxyribonucleotide)n+m + AMP + diphosphate.</text>
        <dbReference type="EC" id="6.5.1.1"/>
    </reaction>
</comment>
<keyword evidence="8" id="KW-1185">Reference proteome</keyword>
<dbReference type="Proteomes" id="UP000538666">
    <property type="component" value="Unassembled WGS sequence"/>
</dbReference>
<dbReference type="PANTHER" id="PTHR45674:SF4">
    <property type="entry name" value="DNA LIGASE 1"/>
    <property type="match status" value="1"/>
</dbReference>
<dbReference type="Gene3D" id="2.40.50.140">
    <property type="entry name" value="Nucleic acid-binding proteins"/>
    <property type="match status" value="1"/>
</dbReference>
<dbReference type="NCBIfam" id="NF006078">
    <property type="entry name" value="PRK08224.1"/>
    <property type="match status" value="1"/>
</dbReference>
<evidence type="ECO:0000259" key="5">
    <source>
        <dbReference type="Pfam" id="PF01068"/>
    </source>
</evidence>
<evidence type="ECO:0000256" key="2">
    <source>
        <dbReference type="ARBA" id="ARBA00012727"/>
    </source>
</evidence>
<evidence type="ECO:0000313" key="7">
    <source>
        <dbReference type="EMBL" id="MBB6143094.1"/>
    </source>
</evidence>
<dbReference type="GO" id="GO:0003910">
    <property type="term" value="F:DNA ligase (ATP) activity"/>
    <property type="evidence" value="ECO:0007669"/>
    <property type="project" value="UniProtKB-EC"/>
</dbReference>
<evidence type="ECO:0000256" key="1">
    <source>
        <dbReference type="ARBA" id="ARBA00007572"/>
    </source>
</evidence>
<dbReference type="SUPFAM" id="SSF56091">
    <property type="entry name" value="DNA ligase/mRNA capping enzyme, catalytic domain"/>
    <property type="match status" value="1"/>
</dbReference>
<comment type="caution">
    <text evidence="7">The sequence shown here is derived from an EMBL/GenBank/DDBJ whole genome shotgun (WGS) entry which is preliminary data.</text>
</comment>
<sequence length="399" mass="45785">MRERLELGGQVGNIMKSHLKRSAKAAESEYGHEVRQKKMNLPVEPPVLPMLAKRVDKLPIGSGWIYEPKWDGFRTLVFREGDEILLQSREGKPLNRYFPELIDPLLEQLRDKCVLDGEIVISRNGALDFDALQLRIHPAASRVKLLSQQTPASIVFFDLLAEGDHDWREKAFAARREKLESILSKAKLPLHITPATDDPALARDWFQRFEGAGFDGVIAKAKDNTYQSDKRTMFKVKHERDCDCVVAGFRWYRKGDKPAVGSLLLGLYNESGTLQHVGVCGSFPLEKRYELVEYLEPYRKNAAADHPWSEILDDEAEGGAGSRRPGAQSRWSQGKDLSWEPLRLELVAEVAYEHMQSGRFRHMAQFRRWRFDKKPQDCTYEQLEVVPPEELKSIFPKNR</sequence>
<evidence type="ECO:0000313" key="8">
    <source>
        <dbReference type="Proteomes" id="UP000538666"/>
    </source>
</evidence>
<dbReference type="GO" id="GO:0006281">
    <property type="term" value="P:DNA repair"/>
    <property type="evidence" value="ECO:0007669"/>
    <property type="project" value="InterPro"/>
</dbReference>
<organism evidence="7 8">
    <name type="scientific">Silvibacterium bohemicum</name>
    <dbReference type="NCBI Taxonomy" id="1577686"/>
    <lineage>
        <taxon>Bacteria</taxon>
        <taxon>Pseudomonadati</taxon>
        <taxon>Acidobacteriota</taxon>
        <taxon>Terriglobia</taxon>
        <taxon>Terriglobales</taxon>
        <taxon>Acidobacteriaceae</taxon>
        <taxon>Silvibacterium</taxon>
    </lineage>
</organism>
<dbReference type="CDD" id="cd07970">
    <property type="entry name" value="OBF_DNA_ligase_LigC"/>
    <property type="match status" value="1"/>
</dbReference>
<dbReference type="InterPro" id="IPR012340">
    <property type="entry name" value="NA-bd_OB-fold"/>
</dbReference>
<dbReference type="Pfam" id="PF04679">
    <property type="entry name" value="DNA_ligase_A_C"/>
    <property type="match status" value="1"/>
</dbReference>
<dbReference type="CDD" id="cd07905">
    <property type="entry name" value="Adenylation_DNA_ligase_LigC"/>
    <property type="match status" value="1"/>
</dbReference>
<reference evidence="7 8" key="1">
    <citation type="submission" date="2020-08" db="EMBL/GenBank/DDBJ databases">
        <title>Genomic Encyclopedia of Type Strains, Phase IV (KMG-IV): sequencing the most valuable type-strain genomes for metagenomic binning, comparative biology and taxonomic classification.</title>
        <authorList>
            <person name="Goeker M."/>
        </authorList>
    </citation>
    <scope>NUCLEOTIDE SEQUENCE [LARGE SCALE GENOMIC DNA]</scope>
    <source>
        <strain evidence="7 8">DSM 103733</strain>
    </source>
</reference>
<evidence type="ECO:0000256" key="4">
    <source>
        <dbReference type="ARBA" id="ARBA00034003"/>
    </source>
</evidence>
<evidence type="ECO:0000259" key="6">
    <source>
        <dbReference type="Pfam" id="PF04679"/>
    </source>
</evidence>
<dbReference type="GO" id="GO:0005524">
    <property type="term" value="F:ATP binding"/>
    <property type="evidence" value="ECO:0007669"/>
    <property type="project" value="InterPro"/>
</dbReference>
<dbReference type="InterPro" id="IPR044117">
    <property type="entry name" value="OBF_LigC-like"/>
</dbReference>
<dbReference type="EMBL" id="JACHEK010000002">
    <property type="protein sequence ID" value="MBB6143094.1"/>
    <property type="molecule type" value="Genomic_DNA"/>
</dbReference>
<dbReference type="Pfam" id="PF01068">
    <property type="entry name" value="DNA_ligase_A_M"/>
    <property type="match status" value="1"/>
</dbReference>
<gene>
    <name evidence="7" type="ORF">HNQ77_001038</name>
</gene>
<name>A0A841JYP4_9BACT</name>
<comment type="similarity">
    <text evidence="1">Belongs to the ATP-dependent DNA ligase family.</text>
</comment>